<keyword evidence="7" id="KW-1185">Reference proteome</keyword>
<feature type="region of interest" description="Disordered" evidence="3">
    <location>
        <begin position="1"/>
        <end position="28"/>
    </location>
</feature>
<dbReference type="Proteomes" id="UP000319210">
    <property type="component" value="Unassembled WGS sequence"/>
</dbReference>
<dbReference type="InterPro" id="IPR014710">
    <property type="entry name" value="RmlC-like_jellyroll"/>
</dbReference>
<evidence type="ECO:0000259" key="5">
    <source>
        <dbReference type="Pfam" id="PF05726"/>
    </source>
</evidence>
<feature type="domain" description="Pirin C-terminal" evidence="5">
    <location>
        <begin position="196"/>
        <end position="294"/>
    </location>
</feature>
<evidence type="ECO:0000256" key="3">
    <source>
        <dbReference type="SAM" id="MobiDB-lite"/>
    </source>
</evidence>
<dbReference type="PANTHER" id="PTHR13903:SF8">
    <property type="entry name" value="PIRIN"/>
    <property type="match status" value="1"/>
</dbReference>
<evidence type="ECO:0000313" key="6">
    <source>
        <dbReference type="EMBL" id="GEB51959.1"/>
    </source>
</evidence>
<evidence type="ECO:0008006" key="8">
    <source>
        <dbReference type="Google" id="ProtNLM"/>
    </source>
</evidence>
<dbReference type="CDD" id="cd02247">
    <property type="entry name" value="cupin_pirin_C"/>
    <property type="match status" value="1"/>
</dbReference>
<dbReference type="Pfam" id="PF02678">
    <property type="entry name" value="Pirin"/>
    <property type="match status" value="1"/>
</dbReference>
<evidence type="ECO:0000256" key="1">
    <source>
        <dbReference type="ARBA" id="ARBA00008416"/>
    </source>
</evidence>
<protein>
    <recommendedName>
        <fullName evidence="8">Pirin family protein</fullName>
    </recommendedName>
</protein>
<dbReference type="OrthoDB" id="9780903at2"/>
<dbReference type="EMBL" id="BJMM01000025">
    <property type="protein sequence ID" value="GEB51959.1"/>
    <property type="molecule type" value="Genomic_DNA"/>
</dbReference>
<dbReference type="CDD" id="cd02909">
    <property type="entry name" value="cupin_pirin_N"/>
    <property type="match status" value="1"/>
</dbReference>
<dbReference type="InterPro" id="IPR008778">
    <property type="entry name" value="Pirin_C_dom"/>
</dbReference>
<dbReference type="PANTHER" id="PTHR13903">
    <property type="entry name" value="PIRIN-RELATED"/>
    <property type="match status" value="1"/>
</dbReference>
<dbReference type="InterPro" id="IPR012093">
    <property type="entry name" value="Pirin"/>
</dbReference>
<dbReference type="Gene3D" id="2.60.120.10">
    <property type="entry name" value="Jelly Rolls"/>
    <property type="match status" value="1"/>
</dbReference>
<comment type="caution">
    <text evidence="6">The sequence shown here is derived from an EMBL/GenBank/DDBJ whole genome shotgun (WGS) entry which is preliminary data.</text>
</comment>
<feature type="region of interest" description="Disordered" evidence="3">
    <location>
        <begin position="298"/>
        <end position="371"/>
    </location>
</feature>
<dbReference type="SUPFAM" id="SSF51182">
    <property type="entry name" value="RmlC-like cupins"/>
    <property type="match status" value="1"/>
</dbReference>
<dbReference type="InterPro" id="IPR003829">
    <property type="entry name" value="Pirin_N_dom"/>
</dbReference>
<comment type="similarity">
    <text evidence="1 2">Belongs to the pirin family.</text>
</comment>
<evidence type="ECO:0000256" key="2">
    <source>
        <dbReference type="RuleBase" id="RU003457"/>
    </source>
</evidence>
<dbReference type="AlphaFoldDB" id="A0A4Y3R3S0"/>
<gene>
    <name evidence="6" type="ORF">SCA03_45100</name>
</gene>
<name>A0A4Y3R3S0_STRCI</name>
<feature type="compositionally biased region" description="Polar residues" evidence="3">
    <location>
        <begin position="310"/>
        <end position="319"/>
    </location>
</feature>
<evidence type="ECO:0000259" key="4">
    <source>
        <dbReference type="Pfam" id="PF02678"/>
    </source>
</evidence>
<evidence type="ECO:0000313" key="7">
    <source>
        <dbReference type="Proteomes" id="UP000319210"/>
    </source>
</evidence>
<dbReference type="Pfam" id="PF05726">
    <property type="entry name" value="Pirin_C"/>
    <property type="match status" value="1"/>
</dbReference>
<feature type="domain" description="Pirin N-terminal" evidence="4">
    <location>
        <begin position="44"/>
        <end position="144"/>
    </location>
</feature>
<dbReference type="RefSeq" id="WP_086818247.1">
    <property type="nucleotide sequence ID" value="NZ_BJMM01000025.1"/>
</dbReference>
<reference evidence="6 7" key="1">
    <citation type="submission" date="2019-06" db="EMBL/GenBank/DDBJ databases">
        <title>Whole genome shotgun sequence of Streptomyces cacaoi subsp. cacaoi NBRC 12748.</title>
        <authorList>
            <person name="Hosoyama A."/>
            <person name="Uohara A."/>
            <person name="Ohji S."/>
            <person name="Ichikawa N."/>
        </authorList>
    </citation>
    <scope>NUCLEOTIDE SEQUENCE [LARGE SCALE GENOMIC DNA]</scope>
    <source>
        <strain evidence="6 7">NBRC 12748</strain>
    </source>
</reference>
<organism evidence="6 7">
    <name type="scientific">Streptomyces cacaoi</name>
    <dbReference type="NCBI Taxonomy" id="1898"/>
    <lineage>
        <taxon>Bacteria</taxon>
        <taxon>Bacillati</taxon>
        <taxon>Actinomycetota</taxon>
        <taxon>Actinomycetes</taxon>
        <taxon>Kitasatosporales</taxon>
        <taxon>Streptomycetaceae</taxon>
        <taxon>Streptomyces</taxon>
    </lineage>
</organism>
<dbReference type="InterPro" id="IPR011051">
    <property type="entry name" value="RmlC_Cupin_sf"/>
</dbReference>
<accession>A0A4Y3R3S0</accession>
<proteinExistence type="inferred from homology"/>
<sequence length="371" mass="39896">MSNVEARPAEQTVCEGPQTGGREPDIELLDPREVPLGGPRAMLVRRSLPNRDRRMVGAWCFADAYGPDDVARGPGMQVPPHPHTGLQTVSWLFEGEVWHQDSLGNRQMVRPGELNLMTAGAGIAHSEQSPAGSSGVLHGVQLWVAQTEQDRHGPARFEHHADLPQGEESGCAVTVLMGDLGGVTSPARCSTPLVGAEIALRPGARPSLPLDADFEHAVLAVADPVTVEGREVAPGAMLYLGRGRREVSLSAETATRALLLGGVPFEEQLVMWWNFVARSHEEIVEARSAWEAERRAREARTTREAADTLDASTSGSSSRVAPDPYPDRAAPGQLPGSDDRFGAVQGYEGPDLPAPTLPTTPLRARPRFRAH</sequence>